<dbReference type="NCBIfam" id="NF038013">
    <property type="entry name" value="AceTr_1"/>
    <property type="match status" value="1"/>
</dbReference>
<proteinExistence type="inferred from homology"/>
<feature type="transmembrane region" description="Helical" evidence="6">
    <location>
        <begin position="87"/>
        <end position="108"/>
    </location>
</feature>
<sequence>MTGSHYRSGPPAASSAMQAELRGEFANLLKNHTESVTKECQARQAKIDDAIAILEARVRTLCAGQRQQQQQQHSVAIGSTATVGSHAWPPAGVMGLGCTMLMVGWISMIKSDTAFIQGATSSALLLGGTTQLLAGIWEAYRNHTFPATTFLSYGSLWLGLGVIQSTAKIVLFSSSGSPGIAALYCIWAVFSICLFFPSLRVSRALSILFSMMVLSFLLMAWGEFDIAANVAAGSIAAVCGMIALYTGFALLMNEIWCEDAVPLGKFQDHTAMAPTLARPVNADLSFLQSSSVSSSQP</sequence>
<evidence type="ECO:0000256" key="3">
    <source>
        <dbReference type="ARBA" id="ARBA00022692"/>
    </source>
</evidence>
<keyword evidence="4 6" id="KW-1133">Transmembrane helix</keyword>
<dbReference type="PANTHER" id="PTHR30178">
    <property type="entry name" value="INNER MEMBRANE PROTEIN YAAH"/>
    <property type="match status" value="1"/>
</dbReference>
<dbReference type="EMBL" id="CDSF01000101">
    <property type="protein sequence ID" value="CEP00530.1"/>
    <property type="molecule type" value="Genomic_DNA"/>
</dbReference>
<dbReference type="InterPro" id="IPR047623">
    <property type="entry name" value="SatP"/>
</dbReference>
<geneLocation type="mitochondrion" evidence="8"/>
<evidence type="ECO:0000313" key="7">
    <source>
        <dbReference type="EMBL" id="CEP00530.1"/>
    </source>
</evidence>
<dbReference type="OrthoDB" id="2013617at2759"/>
<evidence type="ECO:0000313" key="9">
    <source>
        <dbReference type="Proteomes" id="UP000039324"/>
    </source>
</evidence>
<evidence type="ECO:0000256" key="1">
    <source>
        <dbReference type="ARBA" id="ARBA00004141"/>
    </source>
</evidence>
<evidence type="ECO:0000256" key="2">
    <source>
        <dbReference type="ARBA" id="ARBA00005587"/>
    </source>
</evidence>
<dbReference type="GO" id="GO:0005886">
    <property type="term" value="C:plasma membrane"/>
    <property type="evidence" value="ECO:0007669"/>
    <property type="project" value="TreeGrafter"/>
</dbReference>
<comment type="subcellular location">
    <subcellularLocation>
        <location evidence="1">Membrane</location>
        <topology evidence="1">Multi-pass membrane protein</topology>
    </subcellularLocation>
</comment>
<dbReference type="Proteomes" id="UP000290189">
    <property type="component" value="Unassembled WGS sequence"/>
</dbReference>
<keyword evidence="5 6" id="KW-0472">Membrane</keyword>
<dbReference type="Pfam" id="PF01184">
    <property type="entry name" value="Gpr1_Fun34_YaaH"/>
    <property type="match status" value="1"/>
</dbReference>
<reference evidence="7 9" key="1">
    <citation type="submission" date="2015-02" db="EMBL/GenBank/DDBJ databases">
        <authorList>
            <person name="Chooi Y.-H."/>
        </authorList>
    </citation>
    <scope>NUCLEOTIDE SEQUENCE [LARGE SCALE GENOMIC DNA]</scope>
    <source>
        <strain evidence="7">E3</strain>
    </source>
</reference>
<feature type="transmembrane region" description="Helical" evidence="6">
    <location>
        <begin position="204"/>
        <end position="224"/>
    </location>
</feature>
<comment type="similarity">
    <text evidence="2">Belongs to the acetate uptake transporter (AceTr) (TC 2.A.96) family.</text>
</comment>
<evidence type="ECO:0000313" key="10">
    <source>
        <dbReference type="Proteomes" id="UP000290189"/>
    </source>
</evidence>
<dbReference type="EMBL" id="OVEO01000002">
    <property type="protein sequence ID" value="SPQ93972.1"/>
    <property type="molecule type" value="Genomic_DNA"/>
</dbReference>
<feature type="transmembrane region" description="Helical" evidence="6">
    <location>
        <begin position="179"/>
        <end position="197"/>
    </location>
</feature>
<dbReference type="InterPro" id="IPR000791">
    <property type="entry name" value="Gpr1/Fun34/SatP-like"/>
</dbReference>
<keyword evidence="8" id="KW-0496">Mitochondrion</keyword>
<keyword evidence="9" id="KW-1185">Reference proteome</keyword>
<keyword evidence="3 6" id="KW-0812">Transmembrane</keyword>
<dbReference type="GO" id="GO:0015360">
    <property type="term" value="F:acetate:proton symporter activity"/>
    <property type="evidence" value="ECO:0007669"/>
    <property type="project" value="TreeGrafter"/>
</dbReference>
<dbReference type="AlphaFoldDB" id="A0A0G4IYX6"/>
<evidence type="ECO:0000256" key="5">
    <source>
        <dbReference type="ARBA" id="ARBA00023136"/>
    </source>
</evidence>
<gene>
    <name evidence="7" type="ORF">PBRA_001584</name>
    <name evidence="8" type="ORF">PLBR_LOCUS1187</name>
</gene>
<feature type="transmembrane region" description="Helical" evidence="6">
    <location>
        <begin position="114"/>
        <end position="137"/>
    </location>
</feature>
<dbReference type="PANTHER" id="PTHR30178:SF3">
    <property type="entry name" value="SUCCINATE-ACETATE_PROTON SYMPORTER SATP"/>
    <property type="match status" value="1"/>
</dbReference>
<feature type="transmembrane region" description="Helical" evidence="6">
    <location>
        <begin position="149"/>
        <end position="167"/>
    </location>
</feature>
<organism evidence="7 9">
    <name type="scientific">Plasmodiophora brassicae</name>
    <name type="common">Clubroot disease agent</name>
    <dbReference type="NCBI Taxonomy" id="37360"/>
    <lineage>
        <taxon>Eukaryota</taxon>
        <taxon>Sar</taxon>
        <taxon>Rhizaria</taxon>
        <taxon>Endomyxa</taxon>
        <taxon>Phytomyxea</taxon>
        <taxon>Plasmodiophorida</taxon>
        <taxon>Plasmodiophoridae</taxon>
        <taxon>Plasmodiophora</taxon>
    </lineage>
</organism>
<protein>
    <submittedName>
        <fullName evidence="7">Uncharacterized protein</fullName>
    </submittedName>
</protein>
<evidence type="ECO:0000256" key="6">
    <source>
        <dbReference type="SAM" id="Phobius"/>
    </source>
</evidence>
<dbReference type="STRING" id="37360.A0A0G4IYX6"/>
<reference evidence="8 10" key="2">
    <citation type="submission" date="2018-03" db="EMBL/GenBank/DDBJ databases">
        <authorList>
            <person name="Fogelqvist J."/>
        </authorList>
    </citation>
    <scope>NUCLEOTIDE SEQUENCE [LARGE SCALE GENOMIC DNA]</scope>
</reference>
<dbReference type="Proteomes" id="UP000039324">
    <property type="component" value="Unassembled WGS sequence"/>
</dbReference>
<accession>A0A0G4IYX6</accession>
<evidence type="ECO:0000256" key="4">
    <source>
        <dbReference type="ARBA" id="ARBA00022989"/>
    </source>
</evidence>
<name>A0A0G4IYX6_PLABS</name>
<dbReference type="GO" id="GO:0071422">
    <property type="term" value="P:succinate transmembrane transport"/>
    <property type="evidence" value="ECO:0007669"/>
    <property type="project" value="TreeGrafter"/>
</dbReference>
<evidence type="ECO:0000313" key="8">
    <source>
        <dbReference type="EMBL" id="SPQ93972.1"/>
    </source>
</evidence>
<dbReference type="OMA" id="FVVINRH"/>
<feature type="transmembrane region" description="Helical" evidence="6">
    <location>
        <begin position="230"/>
        <end position="251"/>
    </location>
</feature>